<dbReference type="AlphaFoldDB" id="A0A0L6JLK4"/>
<dbReference type="Gene3D" id="3.40.50.620">
    <property type="entry name" value="HUPs"/>
    <property type="match status" value="1"/>
</dbReference>
<dbReference type="InterPro" id="IPR003848">
    <property type="entry name" value="DUF218"/>
</dbReference>
<feature type="transmembrane region" description="Helical" evidence="1">
    <location>
        <begin position="24"/>
        <end position="48"/>
    </location>
</feature>
<evidence type="ECO:0000313" key="4">
    <source>
        <dbReference type="Proteomes" id="UP000036923"/>
    </source>
</evidence>
<evidence type="ECO:0000256" key="1">
    <source>
        <dbReference type="SAM" id="Phobius"/>
    </source>
</evidence>
<dbReference type="eggNOG" id="COG1434">
    <property type="taxonomic scope" value="Bacteria"/>
</dbReference>
<keyword evidence="1" id="KW-0472">Membrane</keyword>
<name>A0A0L6JLK4_9FIRM</name>
<keyword evidence="1" id="KW-1133">Transmembrane helix</keyword>
<evidence type="ECO:0000313" key="3">
    <source>
        <dbReference type="EMBL" id="KNY26648.1"/>
    </source>
</evidence>
<reference evidence="4" key="1">
    <citation type="submission" date="2015-07" db="EMBL/GenBank/DDBJ databases">
        <title>Near-Complete Genome Sequence of the Cellulolytic Bacterium Bacteroides (Pseudobacteroides) cellulosolvens ATCC 35603.</title>
        <authorList>
            <person name="Dassa B."/>
            <person name="Utturkar S.M."/>
            <person name="Klingeman D.M."/>
            <person name="Hurt R.A."/>
            <person name="Keller M."/>
            <person name="Xu J."/>
            <person name="Reddy Y.H.K."/>
            <person name="Borovok I."/>
            <person name="Grinberg I.R."/>
            <person name="Lamed R."/>
            <person name="Zhivin O."/>
            <person name="Bayer E.A."/>
            <person name="Brown S.D."/>
        </authorList>
    </citation>
    <scope>NUCLEOTIDE SEQUENCE [LARGE SCALE GENOMIC DNA]</scope>
    <source>
        <strain evidence="4">DSM 2933</strain>
    </source>
</reference>
<sequence>MLLRAVRKKREHGTKKDKRSILRVIRNILVAVITIILVPSIILFLLIFNGAKNTKPQNTDVMIVLGCQIWGEGPSEMLEYRLQNALKLYRKGISKHIIVSGGQGPDEIITEAKAMKKWFVKNGVSESVIYEEDKSTSTYENLKLSKAIMDKNGFKDAVVVTSDFHVYRSLWLSKRLGFEAHGAPSKTVDHLKPYYYSREIVSNIKSFLLDR</sequence>
<dbReference type="RefSeq" id="WP_050753312.1">
    <property type="nucleotide sequence ID" value="NZ_JQKC01000006.1"/>
</dbReference>
<accession>A0A0L6JLK4</accession>
<gene>
    <name evidence="3" type="ORF">Bccel_1913</name>
</gene>
<dbReference type="GO" id="GO:0005886">
    <property type="term" value="C:plasma membrane"/>
    <property type="evidence" value="ECO:0007669"/>
    <property type="project" value="TreeGrafter"/>
</dbReference>
<feature type="domain" description="DUF218" evidence="2">
    <location>
        <begin position="60"/>
        <end position="189"/>
    </location>
</feature>
<dbReference type="GO" id="GO:0043164">
    <property type="term" value="P:Gram-negative-bacterium-type cell wall biogenesis"/>
    <property type="evidence" value="ECO:0007669"/>
    <property type="project" value="TreeGrafter"/>
</dbReference>
<keyword evidence="4" id="KW-1185">Reference proteome</keyword>
<dbReference type="CDD" id="cd06259">
    <property type="entry name" value="YdcF-like"/>
    <property type="match status" value="1"/>
</dbReference>
<dbReference type="InterPro" id="IPR051599">
    <property type="entry name" value="Cell_Envelope_Assoc"/>
</dbReference>
<dbReference type="STRING" id="398512.Bccel_1913"/>
<comment type="caution">
    <text evidence="3">The sequence shown here is derived from an EMBL/GenBank/DDBJ whole genome shotgun (WGS) entry which is preliminary data.</text>
</comment>
<dbReference type="PANTHER" id="PTHR30336:SF4">
    <property type="entry name" value="ENVELOPE BIOGENESIS FACTOR ELYC"/>
    <property type="match status" value="1"/>
</dbReference>
<dbReference type="OrthoDB" id="9782395at2"/>
<dbReference type="GO" id="GO:0000270">
    <property type="term" value="P:peptidoglycan metabolic process"/>
    <property type="evidence" value="ECO:0007669"/>
    <property type="project" value="TreeGrafter"/>
</dbReference>
<dbReference type="PANTHER" id="PTHR30336">
    <property type="entry name" value="INNER MEMBRANE PROTEIN, PROBABLE PERMEASE"/>
    <property type="match status" value="1"/>
</dbReference>
<protein>
    <recommendedName>
        <fullName evidence="2">DUF218 domain-containing protein</fullName>
    </recommendedName>
</protein>
<dbReference type="InterPro" id="IPR014729">
    <property type="entry name" value="Rossmann-like_a/b/a_fold"/>
</dbReference>
<dbReference type="Proteomes" id="UP000036923">
    <property type="component" value="Unassembled WGS sequence"/>
</dbReference>
<proteinExistence type="predicted"/>
<organism evidence="3 4">
    <name type="scientific">Pseudobacteroides cellulosolvens ATCC 35603 = DSM 2933</name>
    <dbReference type="NCBI Taxonomy" id="398512"/>
    <lineage>
        <taxon>Bacteria</taxon>
        <taxon>Bacillati</taxon>
        <taxon>Bacillota</taxon>
        <taxon>Clostridia</taxon>
        <taxon>Eubacteriales</taxon>
        <taxon>Oscillospiraceae</taxon>
        <taxon>Pseudobacteroides</taxon>
    </lineage>
</organism>
<dbReference type="Pfam" id="PF02698">
    <property type="entry name" value="DUF218"/>
    <property type="match status" value="1"/>
</dbReference>
<keyword evidence="1" id="KW-0812">Transmembrane</keyword>
<evidence type="ECO:0000259" key="2">
    <source>
        <dbReference type="Pfam" id="PF02698"/>
    </source>
</evidence>
<dbReference type="EMBL" id="LGTC01000001">
    <property type="protein sequence ID" value="KNY26648.1"/>
    <property type="molecule type" value="Genomic_DNA"/>
</dbReference>